<evidence type="ECO:0000313" key="2">
    <source>
        <dbReference type="Proteomes" id="UP000000268"/>
    </source>
</evidence>
<dbReference type="EMBL" id="CP000828">
    <property type="protein sequence ID" value="ABW28982.1"/>
    <property type="molecule type" value="Genomic_DNA"/>
</dbReference>
<sequence length="50" mass="5550">MTSFRGNPLVWDACQFPNPVDYENLSCLPAGSRSSFAQSIEYQPSLQALI</sequence>
<organism evidence="1 2">
    <name type="scientific">Acaryochloris marina (strain MBIC 11017)</name>
    <dbReference type="NCBI Taxonomy" id="329726"/>
    <lineage>
        <taxon>Bacteria</taxon>
        <taxon>Bacillati</taxon>
        <taxon>Cyanobacteriota</taxon>
        <taxon>Cyanophyceae</taxon>
        <taxon>Acaryochloridales</taxon>
        <taxon>Acaryochloridaceae</taxon>
        <taxon>Acaryochloris</taxon>
    </lineage>
</organism>
<dbReference type="Proteomes" id="UP000000268">
    <property type="component" value="Chromosome"/>
</dbReference>
<accession>B0C9G9</accession>
<dbReference type="KEGG" id="amr:AM1_3999"/>
<dbReference type="HOGENOM" id="CLU_3113311_0_0_3"/>
<reference evidence="1 2" key="1">
    <citation type="journal article" date="2008" name="Proc. Natl. Acad. Sci. U.S.A.">
        <title>Niche adaptation and genome expansion in the chlorophyll d-producing cyanobacterium Acaryochloris marina.</title>
        <authorList>
            <person name="Swingley W.D."/>
            <person name="Chen M."/>
            <person name="Cheung P.C."/>
            <person name="Conrad A.L."/>
            <person name="Dejesa L.C."/>
            <person name="Hao J."/>
            <person name="Honchak B.M."/>
            <person name="Karbach L.E."/>
            <person name="Kurdoglu A."/>
            <person name="Lahiri S."/>
            <person name="Mastrian S.D."/>
            <person name="Miyashita H."/>
            <person name="Page L."/>
            <person name="Ramakrishna P."/>
            <person name="Satoh S."/>
            <person name="Sattley W.M."/>
            <person name="Shimada Y."/>
            <person name="Taylor H.L."/>
            <person name="Tomo T."/>
            <person name="Tsuchiya T."/>
            <person name="Wang Z.T."/>
            <person name="Raymond J."/>
            <person name="Mimuro M."/>
            <person name="Blankenship R.E."/>
            <person name="Touchman J.W."/>
        </authorList>
    </citation>
    <scope>NUCLEOTIDE SEQUENCE [LARGE SCALE GENOMIC DNA]</scope>
    <source>
        <strain evidence="2">MBIC 11017</strain>
    </source>
</reference>
<name>B0C9G9_ACAM1</name>
<dbReference type="RefSeq" id="WP_012164338.1">
    <property type="nucleotide sequence ID" value="NC_009925.1"/>
</dbReference>
<keyword evidence="2" id="KW-1185">Reference proteome</keyword>
<evidence type="ECO:0000313" key="1">
    <source>
        <dbReference type="EMBL" id="ABW28982.1"/>
    </source>
</evidence>
<dbReference type="STRING" id="329726.AM1_3999"/>
<gene>
    <name evidence="1" type="ordered locus">AM1_3999</name>
</gene>
<protein>
    <submittedName>
        <fullName evidence="1">Uncharacterized protein</fullName>
    </submittedName>
</protein>
<proteinExistence type="predicted"/>
<dbReference type="AlphaFoldDB" id="B0C9G9"/>